<dbReference type="AlphaFoldDB" id="A0A6J6D3X2"/>
<dbReference type="SUPFAM" id="SSF51658">
    <property type="entry name" value="Xylose isomerase-like"/>
    <property type="match status" value="1"/>
</dbReference>
<gene>
    <name evidence="2" type="ORF">UFOPK1493_01476</name>
</gene>
<dbReference type="InterPro" id="IPR036237">
    <property type="entry name" value="Xyl_isomerase-like_sf"/>
</dbReference>
<reference evidence="2" key="1">
    <citation type="submission" date="2020-05" db="EMBL/GenBank/DDBJ databases">
        <authorList>
            <person name="Chiriac C."/>
            <person name="Salcher M."/>
            <person name="Ghai R."/>
            <person name="Kavagutti S V."/>
        </authorList>
    </citation>
    <scope>NUCLEOTIDE SEQUENCE</scope>
</reference>
<dbReference type="Pfam" id="PF01261">
    <property type="entry name" value="AP_endonuc_2"/>
    <property type="match status" value="1"/>
</dbReference>
<dbReference type="PANTHER" id="PTHR12110">
    <property type="entry name" value="HYDROXYPYRUVATE ISOMERASE"/>
    <property type="match status" value="1"/>
</dbReference>
<organism evidence="2">
    <name type="scientific">freshwater metagenome</name>
    <dbReference type="NCBI Taxonomy" id="449393"/>
    <lineage>
        <taxon>unclassified sequences</taxon>
        <taxon>metagenomes</taxon>
        <taxon>ecological metagenomes</taxon>
    </lineage>
</organism>
<dbReference type="InterPro" id="IPR050312">
    <property type="entry name" value="IolE/XylAMocC-like"/>
</dbReference>
<protein>
    <submittedName>
        <fullName evidence="2">Unannotated protein</fullName>
    </submittedName>
</protein>
<name>A0A6J6D3X2_9ZZZZ</name>
<evidence type="ECO:0000259" key="1">
    <source>
        <dbReference type="Pfam" id="PF01261"/>
    </source>
</evidence>
<dbReference type="PANTHER" id="PTHR12110:SF48">
    <property type="entry name" value="BLL3656 PROTEIN"/>
    <property type="match status" value="1"/>
</dbReference>
<feature type="domain" description="Xylose isomerase-like TIM barrel" evidence="1">
    <location>
        <begin position="38"/>
        <end position="259"/>
    </location>
</feature>
<dbReference type="InterPro" id="IPR013022">
    <property type="entry name" value="Xyl_isomerase-like_TIM-brl"/>
</dbReference>
<dbReference type="EMBL" id="CAEZSR010000044">
    <property type="protein sequence ID" value="CAB4556973.1"/>
    <property type="molecule type" value="Genomic_DNA"/>
</dbReference>
<evidence type="ECO:0000313" key="2">
    <source>
        <dbReference type="EMBL" id="CAB4556973.1"/>
    </source>
</evidence>
<sequence>MIGRRWEAAYRTDMSHDGGRLLSLAAGTVLDVGPADAVEVAAAAGWPAVGLWFDARSWTDATTRDVAARLAATGVRALDVEPVILGRGDDGGERLVDAAAALGVPYVLMASGGADHDRVATRLGELCVHADRHAPGVRIVLEFLPIFSVRTLDEAVAVVRRVDHPAAAVLVDTLHLARSGGSPASLGRFEPSLLPYLQVADAPIEAPADLDGLRHEALHGRVLPGQGALPLVDALRALPGVPVSVELRSAELMERFPDPVARAAAVLEATRSVVAAADRSGG</sequence>
<accession>A0A6J6D3X2</accession>
<proteinExistence type="predicted"/>
<dbReference type="Gene3D" id="3.20.20.150">
    <property type="entry name" value="Divalent-metal-dependent TIM barrel enzymes"/>
    <property type="match status" value="1"/>
</dbReference>